<protein>
    <submittedName>
        <fullName evidence="1">Uncharacterized protein</fullName>
    </submittedName>
</protein>
<keyword evidence="2" id="KW-1185">Reference proteome</keyword>
<name>T1GYY8_MEGSC</name>
<evidence type="ECO:0000313" key="1">
    <source>
        <dbReference type="EnsemblMetazoa" id="MESCA009076-PA"/>
    </source>
</evidence>
<evidence type="ECO:0000313" key="2">
    <source>
        <dbReference type="Proteomes" id="UP000015102"/>
    </source>
</evidence>
<reference evidence="2" key="1">
    <citation type="submission" date="2013-02" db="EMBL/GenBank/DDBJ databases">
        <authorList>
            <person name="Hughes D."/>
        </authorList>
    </citation>
    <scope>NUCLEOTIDE SEQUENCE</scope>
    <source>
        <strain>Durham</strain>
        <strain evidence="2">NC isolate 2 -- Noor lab</strain>
    </source>
</reference>
<dbReference type="EMBL" id="CAQQ02156598">
    <property type="status" value="NOT_ANNOTATED_CDS"/>
    <property type="molecule type" value="Genomic_DNA"/>
</dbReference>
<proteinExistence type="predicted"/>
<accession>T1GYY8</accession>
<dbReference type="EMBL" id="CAQQ02156597">
    <property type="status" value="NOT_ANNOTATED_CDS"/>
    <property type="molecule type" value="Genomic_DNA"/>
</dbReference>
<dbReference type="EnsemblMetazoa" id="MESCA009076-RA">
    <property type="protein sequence ID" value="MESCA009076-PA"/>
    <property type="gene ID" value="MESCA009076"/>
</dbReference>
<organism evidence="1 2">
    <name type="scientific">Megaselia scalaris</name>
    <name type="common">Humpbacked fly</name>
    <name type="synonym">Phora scalaris</name>
    <dbReference type="NCBI Taxonomy" id="36166"/>
    <lineage>
        <taxon>Eukaryota</taxon>
        <taxon>Metazoa</taxon>
        <taxon>Ecdysozoa</taxon>
        <taxon>Arthropoda</taxon>
        <taxon>Hexapoda</taxon>
        <taxon>Insecta</taxon>
        <taxon>Pterygota</taxon>
        <taxon>Neoptera</taxon>
        <taxon>Endopterygota</taxon>
        <taxon>Diptera</taxon>
        <taxon>Brachycera</taxon>
        <taxon>Muscomorpha</taxon>
        <taxon>Platypezoidea</taxon>
        <taxon>Phoridae</taxon>
        <taxon>Megaseliini</taxon>
        <taxon>Megaselia</taxon>
    </lineage>
</organism>
<reference evidence="1" key="2">
    <citation type="submission" date="2015-06" db="UniProtKB">
        <authorList>
            <consortium name="EnsemblMetazoa"/>
        </authorList>
    </citation>
    <scope>IDENTIFICATION</scope>
</reference>
<dbReference type="AlphaFoldDB" id="T1GYY8"/>
<dbReference type="EMBL" id="CAQQ02156596">
    <property type="status" value="NOT_ANNOTATED_CDS"/>
    <property type="molecule type" value="Genomic_DNA"/>
</dbReference>
<dbReference type="Proteomes" id="UP000015102">
    <property type="component" value="Unassembled WGS sequence"/>
</dbReference>
<dbReference type="HOGENOM" id="CLU_2778762_0_0_1"/>
<sequence>MISFPTLDLKSPITMLYISQRLCASVLILTVSFPSDPLQRRDVYPVSLENVLQVSFSYSRFSYSLSHYS</sequence>